<name>A0AC35UH76_9BILA</name>
<evidence type="ECO:0000313" key="1">
    <source>
        <dbReference type="Proteomes" id="UP000095286"/>
    </source>
</evidence>
<dbReference type="Proteomes" id="UP000095286">
    <property type="component" value="Unplaced"/>
</dbReference>
<protein>
    <submittedName>
        <fullName evidence="2">GIY-YIG domain-containing protein</fullName>
    </submittedName>
</protein>
<proteinExistence type="predicted"/>
<accession>A0AC35UH76</accession>
<evidence type="ECO:0000313" key="2">
    <source>
        <dbReference type="WBParaSite" id="RSKR_0001147433.1"/>
    </source>
</evidence>
<reference evidence="2" key="1">
    <citation type="submission" date="2016-11" db="UniProtKB">
        <authorList>
            <consortium name="WormBaseParasite"/>
        </authorList>
    </citation>
    <scope>IDENTIFICATION</scope>
    <source>
        <strain evidence="2">KR3021</strain>
    </source>
</reference>
<dbReference type="WBParaSite" id="RSKR_0001147433.1">
    <property type="protein sequence ID" value="RSKR_0001147433.1"/>
    <property type="gene ID" value="RSKR_0001147433"/>
</dbReference>
<organism evidence="1 2">
    <name type="scientific">Rhabditophanes sp. KR3021</name>
    <dbReference type="NCBI Taxonomy" id="114890"/>
    <lineage>
        <taxon>Eukaryota</taxon>
        <taxon>Metazoa</taxon>
        <taxon>Ecdysozoa</taxon>
        <taxon>Nematoda</taxon>
        <taxon>Chromadorea</taxon>
        <taxon>Rhabditida</taxon>
        <taxon>Tylenchina</taxon>
        <taxon>Panagrolaimomorpha</taxon>
        <taxon>Strongyloidoidea</taxon>
        <taxon>Alloionematidae</taxon>
        <taxon>Rhabditophanes</taxon>
    </lineage>
</organism>
<sequence length="161" mass="18348">MEINVGLLLREFDKFPKYCHLYVVRDAKRTIKYVAISASREGEKDDGHVRRIKEHREDVSLAMTNERYKTPKESEFADLIEYARVVVLAISKSRPELSNCGTSQSMEFVMLSILTLSNLELPIVELWLKLKGEVNSAKVPRYCNGPTKCLCLAGHTFSYGC</sequence>